<evidence type="ECO:0000259" key="15">
    <source>
        <dbReference type="PROSITE" id="PS51760"/>
    </source>
</evidence>
<keyword evidence="10 11" id="KW-0624">Polysaccharide degradation</keyword>
<dbReference type="PROSITE" id="PS51760">
    <property type="entry name" value="GH10_2"/>
    <property type="match status" value="1"/>
</dbReference>
<sequence>MPSHFFALFCLLPLLPYVLTLNPLDSYFTGGRYLGIFTNQARINSAGATYNSIAETNFNAATESNACKWESIEPTQNSFNWAACDFTANWITSRGGKFRGHTLVWHSQLASWVSNLRGSAVDDAMKNHITTIMKRYAGKAYHWDVVNEALNEDGTMRSTVFSQQIGSDYIIKAFTYARAADPKAKLYYNEYNLEFPGKKQDGAYNLVKDLKSRGLIDGIGLQGHLDVGNVPSSLKSTVQRFTSLGIEVAFTEVDIGTKTQDFTQQAKDYATLTTACVTVPGCVGITVGGVRDNESPSWRNGEYTLLFDENYQPKPAASAVASAAAGGTGSSNPPSPTTSTSGSSPTSGGGGSSSGTVAQWGQCGGIGYSGPTACASPYNRSALLLARKKQRSAGCSDLYHSVLRSLMHNDYVVCILILEKKHWRDQDSRDKQASRHELRRKTSFTATTVTFQSDHSQDHIYDFRIGKTLLVASHVFQLLYLKLSSVLPGWKLGNASSEPISRTRKRAKRHSATHGVEASPNPVGEQADETSTRPHVERRHSLKEINKKNGSKTSFSQMSVRDMALEIVFEIFEPLDILMLSRTSRDLHETFVTHSISEVLDEMWMAYHHSLSI</sequence>
<dbReference type="EC" id="3.2.1.8" evidence="11"/>
<dbReference type="Pfam" id="PF00734">
    <property type="entry name" value="CBM_1"/>
    <property type="match status" value="1"/>
</dbReference>
<dbReference type="Pfam" id="PF00331">
    <property type="entry name" value="Glyco_hydro_10"/>
    <property type="match status" value="1"/>
</dbReference>
<evidence type="ECO:0000256" key="9">
    <source>
        <dbReference type="ARBA" id="ARBA00023277"/>
    </source>
</evidence>
<dbReference type="PROSITE" id="PS51164">
    <property type="entry name" value="CBM1_2"/>
    <property type="match status" value="1"/>
</dbReference>
<comment type="catalytic activity">
    <reaction evidence="1 11">
        <text>Endohydrolysis of (1-&gt;4)-beta-D-xylosidic linkages in xylans.</text>
        <dbReference type="EC" id="3.2.1.8"/>
    </reaction>
</comment>
<dbReference type="Proteomes" id="UP001498398">
    <property type="component" value="Unassembled WGS sequence"/>
</dbReference>
<keyword evidence="5" id="KW-0964">Secreted</keyword>
<dbReference type="InterPro" id="IPR001000">
    <property type="entry name" value="GH10_dom"/>
</dbReference>
<feature type="region of interest" description="Disordered" evidence="12">
    <location>
        <begin position="497"/>
        <end position="538"/>
    </location>
</feature>
<evidence type="ECO:0000313" key="17">
    <source>
        <dbReference type="Proteomes" id="UP001498398"/>
    </source>
</evidence>
<dbReference type="EMBL" id="JBANRG010000055">
    <property type="protein sequence ID" value="KAK7443184.1"/>
    <property type="molecule type" value="Genomic_DNA"/>
</dbReference>
<evidence type="ECO:0000256" key="4">
    <source>
        <dbReference type="ARBA" id="ARBA00007495"/>
    </source>
</evidence>
<evidence type="ECO:0000256" key="8">
    <source>
        <dbReference type="ARBA" id="ARBA00022801"/>
    </source>
</evidence>
<organism evidence="16 17">
    <name type="scientific">Marasmiellus scandens</name>
    <dbReference type="NCBI Taxonomy" id="2682957"/>
    <lineage>
        <taxon>Eukaryota</taxon>
        <taxon>Fungi</taxon>
        <taxon>Dikarya</taxon>
        <taxon>Basidiomycota</taxon>
        <taxon>Agaricomycotina</taxon>
        <taxon>Agaricomycetes</taxon>
        <taxon>Agaricomycetidae</taxon>
        <taxon>Agaricales</taxon>
        <taxon>Marasmiineae</taxon>
        <taxon>Omphalotaceae</taxon>
        <taxon>Marasmiellus</taxon>
    </lineage>
</organism>
<dbReference type="SUPFAM" id="SSF51445">
    <property type="entry name" value="(Trans)glycosidases"/>
    <property type="match status" value="1"/>
</dbReference>
<evidence type="ECO:0000256" key="6">
    <source>
        <dbReference type="ARBA" id="ARBA00022651"/>
    </source>
</evidence>
<protein>
    <recommendedName>
        <fullName evidence="11">Beta-xylanase</fullName>
        <ecNumber evidence="11">3.2.1.8</ecNumber>
    </recommendedName>
</protein>
<feature type="chain" id="PRO_5047327091" description="Beta-xylanase" evidence="13">
    <location>
        <begin position="21"/>
        <end position="613"/>
    </location>
</feature>
<keyword evidence="8 11" id="KW-0378">Hydrolase</keyword>
<accession>A0ABR1IZN9</accession>
<comment type="similarity">
    <text evidence="4 11">Belongs to the glycosyl hydrolase 10 (cellulase F) family.</text>
</comment>
<feature type="domain" description="GH10" evidence="15">
    <location>
        <begin position="30"/>
        <end position="323"/>
    </location>
</feature>
<evidence type="ECO:0000256" key="2">
    <source>
        <dbReference type="ARBA" id="ARBA00004613"/>
    </source>
</evidence>
<feature type="domain" description="CBM1" evidence="14">
    <location>
        <begin position="355"/>
        <end position="415"/>
    </location>
</feature>
<keyword evidence="17" id="KW-1185">Reference proteome</keyword>
<keyword evidence="11" id="KW-0326">Glycosidase</keyword>
<comment type="pathway">
    <text evidence="3">Glycan degradation; xylan degradation.</text>
</comment>
<dbReference type="Gene3D" id="3.20.20.80">
    <property type="entry name" value="Glycosidases"/>
    <property type="match status" value="1"/>
</dbReference>
<dbReference type="SMART" id="SM00633">
    <property type="entry name" value="Glyco_10"/>
    <property type="match status" value="1"/>
</dbReference>
<feature type="region of interest" description="Disordered" evidence="12">
    <location>
        <begin position="318"/>
        <end position="355"/>
    </location>
</feature>
<dbReference type="PRINTS" id="PR00134">
    <property type="entry name" value="GLHYDRLASE10"/>
</dbReference>
<reference evidence="16 17" key="1">
    <citation type="submission" date="2024-01" db="EMBL/GenBank/DDBJ databases">
        <title>A draft genome for the cacao thread blight pathogen Marasmiellus scandens.</title>
        <authorList>
            <person name="Baruah I.K."/>
            <person name="Leung J."/>
            <person name="Bukari Y."/>
            <person name="Amoako-Attah I."/>
            <person name="Meinhardt L.W."/>
            <person name="Bailey B.A."/>
            <person name="Cohen S.P."/>
        </authorList>
    </citation>
    <scope>NUCLEOTIDE SEQUENCE [LARGE SCALE GENOMIC DNA]</scope>
    <source>
        <strain evidence="16 17">GH-19</strain>
    </source>
</reference>
<dbReference type="InterPro" id="IPR000254">
    <property type="entry name" value="CBD"/>
</dbReference>
<dbReference type="InterPro" id="IPR044846">
    <property type="entry name" value="GH10"/>
</dbReference>
<feature type="signal peptide" evidence="13">
    <location>
        <begin position="1"/>
        <end position="20"/>
    </location>
</feature>
<keyword evidence="7 13" id="KW-0732">Signal</keyword>
<evidence type="ECO:0000256" key="11">
    <source>
        <dbReference type="RuleBase" id="RU361174"/>
    </source>
</evidence>
<evidence type="ECO:0000256" key="7">
    <source>
        <dbReference type="ARBA" id="ARBA00022729"/>
    </source>
</evidence>
<gene>
    <name evidence="16" type="ORF">VKT23_015782</name>
</gene>
<dbReference type="SMART" id="SM00236">
    <property type="entry name" value="fCBD"/>
    <property type="match status" value="1"/>
</dbReference>
<evidence type="ECO:0000256" key="12">
    <source>
        <dbReference type="SAM" id="MobiDB-lite"/>
    </source>
</evidence>
<evidence type="ECO:0000259" key="14">
    <source>
        <dbReference type="PROSITE" id="PS51164"/>
    </source>
</evidence>
<evidence type="ECO:0000256" key="13">
    <source>
        <dbReference type="SAM" id="SignalP"/>
    </source>
</evidence>
<evidence type="ECO:0000256" key="5">
    <source>
        <dbReference type="ARBA" id="ARBA00022525"/>
    </source>
</evidence>
<evidence type="ECO:0000256" key="1">
    <source>
        <dbReference type="ARBA" id="ARBA00000681"/>
    </source>
</evidence>
<feature type="compositionally biased region" description="Low complexity" evidence="12">
    <location>
        <begin position="337"/>
        <end position="346"/>
    </location>
</feature>
<comment type="subcellular location">
    <subcellularLocation>
        <location evidence="2">Secreted</location>
    </subcellularLocation>
</comment>
<evidence type="ECO:0000313" key="16">
    <source>
        <dbReference type="EMBL" id="KAK7443184.1"/>
    </source>
</evidence>
<name>A0ABR1IZN9_9AGAR</name>
<proteinExistence type="inferred from homology"/>
<keyword evidence="6" id="KW-0858">Xylan degradation</keyword>
<dbReference type="PANTHER" id="PTHR31490:SF35">
    <property type="entry name" value="ENDO-1,4-BETA-XYLANASE"/>
    <property type="match status" value="1"/>
</dbReference>
<dbReference type="InterPro" id="IPR035971">
    <property type="entry name" value="CBD_sf"/>
</dbReference>
<dbReference type="InterPro" id="IPR017853">
    <property type="entry name" value="GH"/>
</dbReference>
<dbReference type="SUPFAM" id="SSF57180">
    <property type="entry name" value="Cellulose-binding domain"/>
    <property type="match status" value="1"/>
</dbReference>
<dbReference type="PANTHER" id="PTHR31490">
    <property type="entry name" value="GLYCOSYL HYDROLASE"/>
    <property type="match status" value="1"/>
</dbReference>
<comment type="caution">
    <text evidence="16">The sequence shown here is derived from an EMBL/GenBank/DDBJ whole genome shotgun (WGS) entry which is preliminary data.</text>
</comment>
<feature type="compositionally biased region" description="Basic residues" evidence="12">
    <location>
        <begin position="502"/>
        <end position="512"/>
    </location>
</feature>
<keyword evidence="9 11" id="KW-0119">Carbohydrate metabolism</keyword>
<evidence type="ECO:0000256" key="3">
    <source>
        <dbReference type="ARBA" id="ARBA00004851"/>
    </source>
</evidence>
<evidence type="ECO:0000256" key="10">
    <source>
        <dbReference type="ARBA" id="ARBA00023326"/>
    </source>
</evidence>